<gene>
    <name evidence="1" type="ORF">L1987_68355</name>
</gene>
<proteinExistence type="predicted"/>
<reference evidence="1 2" key="2">
    <citation type="journal article" date="2022" name="Mol. Ecol. Resour.">
        <title>The genomes of chicory, endive, great burdock and yacon provide insights into Asteraceae paleo-polyploidization history and plant inulin production.</title>
        <authorList>
            <person name="Fan W."/>
            <person name="Wang S."/>
            <person name="Wang H."/>
            <person name="Wang A."/>
            <person name="Jiang F."/>
            <person name="Liu H."/>
            <person name="Zhao H."/>
            <person name="Xu D."/>
            <person name="Zhang Y."/>
        </authorList>
    </citation>
    <scope>NUCLEOTIDE SEQUENCE [LARGE SCALE GENOMIC DNA]</scope>
    <source>
        <strain evidence="2">cv. Yunnan</strain>
        <tissue evidence="1">Leaves</tissue>
    </source>
</reference>
<comment type="caution">
    <text evidence="1">The sequence shown here is derived from an EMBL/GenBank/DDBJ whole genome shotgun (WGS) entry which is preliminary data.</text>
</comment>
<evidence type="ECO:0000313" key="1">
    <source>
        <dbReference type="EMBL" id="KAI3717040.1"/>
    </source>
</evidence>
<dbReference type="Proteomes" id="UP001056120">
    <property type="component" value="Linkage Group LG23"/>
</dbReference>
<accession>A0ACB9B8M1</accession>
<keyword evidence="2" id="KW-1185">Reference proteome</keyword>
<sequence>MSSANSPCAACKFLRRKCAHECLFAPCFPPDQPQKFANVHKVFGASNVVKILNELDTHQQEDAVNWLAYEADARLRDPVYGCAGLISVLQHRLKQVQKDLDIAKMELASYLGPSAMLPVLNQGFTPLIPDMASSLAPVLPYNTQPVIGVAGNFQHCQHQRHTQILDTQQQQQQQQQPVDIVRHVIGGGFNPMTAPAAMTPCLSLGSAYVNNMYQIQQPETQQEQKPYLQPHQFLLQQETHQSSPAIQIQRTVGEVHRSIAPSC</sequence>
<organism evidence="1 2">
    <name type="scientific">Smallanthus sonchifolius</name>
    <dbReference type="NCBI Taxonomy" id="185202"/>
    <lineage>
        <taxon>Eukaryota</taxon>
        <taxon>Viridiplantae</taxon>
        <taxon>Streptophyta</taxon>
        <taxon>Embryophyta</taxon>
        <taxon>Tracheophyta</taxon>
        <taxon>Spermatophyta</taxon>
        <taxon>Magnoliopsida</taxon>
        <taxon>eudicotyledons</taxon>
        <taxon>Gunneridae</taxon>
        <taxon>Pentapetalae</taxon>
        <taxon>asterids</taxon>
        <taxon>campanulids</taxon>
        <taxon>Asterales</taxon>
        <taxon>Asteraceae</taxon>
        <taxon>Asteroideae</taxon>
        <taxon>Heliantheae alliance</taxon>
        <taxon>Millerieae</taxon>
        <taxon>Smallanthus</taxon>
    </lineage>
</organism>
<reference evidence="2" key="1">
    <citation type="journal article" date="2022" name="Mol. Ecol. Resour.">
        <title>The genomes of chicory, endive, great burdock and yacon provide insights into Asteraceae palaeo-polyploidization history and plant inulin production.</title>
        <authorList>
            <person name="Fan W."/>
            <person name="Wang S."/>
            <person name="Wang H."/>
            <person name="Wang A."/>
            <person name="Jiang F."/>
            <person name="Liu H."/>
            <person name="Zhao H."/>
            <person name="Xu D."/>
            <person name="Zhang Y."/>
        </authorList>
    </citation>
    <scope>NUCLEOTIDE SEQUENCE [LARGE SCALE GENOMIC DNA]</scope>
    <source>
        <strain evidence="2">cv. Yunnan</strain>
    </source>
</reference>
<protein>
    <submittedName>
        <fullName evidence="1">Uncharacterized protein</fullName>
    </submittedName>
</protein>
<evidence type="ECO:0000313" key="2">
    <source>
        <dbReference type="Proteomes" id="UP001056120"/>
    </source>
</evidence>
<name>A0ACB9B8M1_9ASTR</name>
<dbReference type="EMBL" id="CM042040">
    <property type="protein sequence ID" value="KAI3717040.1"/>
    <property type="molecule type" value="Genomic_DNA"/>
</dbReference>